<dbReference type="Gene3D" id="2.60.120.10">
    <property type="entry name" value="Jelly Rolls"/>
    <property type="match status" value="1"/>
</dbReference>
<dbReference type="eggNOG" id="COG1917">
    <property type="taxonomic scope" value="Bacteria"/>
</dbReference>
<keyword evidence="4" id="KW-1185">Reference proteome</keyword>
<dbReference type="STRING" id="177439.DP0553"/>
<sequence>MMKNQECQKILDHELSTNAINGVSAHVVLDQSGEDLCMRAFTIEPGGLTSRHSHDSAHEIFVHSGRGQVSLNGEWRDLSSGAAVLIPANEEHQFMNAGTKAFVFMCLDPKGKETT</sequence>
<dbReference type="PANTHER" id="PTHR35848">
    <property type="entry name" value="OXALATE-BINDING PROTEIN"/>
    <property type="match status" value="1"/>
</dbReference>
<dbReference type="PANTHER" id="PTHR35848:SF6">
    <property type="entry name" value="CUPIN TYPE-2 DOMAIN-CONTAINING PROTEIN"/>
    <property type="match status" value="1"/>
</dbReference>
<feature type="domain" description="Cupin type-2" evidence="2">
    <location>
        <begin position="41"/>
        <end position="107"/>
    </location>
</feature>
<dbReference type="GO" id="GO:0046872">
    <property type="term" value="F:metal ion binding"/>
    <property type="evidence" value="ECO:0007669"/>
    <property type="project" value="UniProtKB-KW"/>
</dbReference>
<evidence type="ECO:0000256" key="1">
    <source>
        <dbReference type="ARBA" id="ARBA00022723"/>
    </source>
</evidence>
<protein>
    <recommendedName>
        <fullName evidence="2">Cupin type-2 domain-containing protein</fullName>
    </recommendedName>
</protein>
<dbReference type="AlphaFoldDB" id="Q6AQU1"/>
<keyword evidence="1" id="KW-0479">Metal-binding</keyword>
<dbReference type="SUPFAM" id="SSF51182">
    <property type="entry name" value="RmlC-like cupins"/>
    <property type="match status" value="1"/>
</dbReference>
<reference evidence="4" key="1">
    <citation type="journal article" date="2004" name="Environ. Microbiol.">
        <title>The genome of Desulfotalea psychrophila, a sulfate-reducing bacterium from permanently cold Arctic sediments.</title>
        <authorList>
            <person name="Rabus R."/>
            <person name="Ruepp A."/>
            <person name="Frickey T."/>
            <person name="Rattei T."/>
            <person name="Fartmann B."/>
            <person name="Stark M."/>
            <person name="Bauer M."/>
            <person name="Zibat A."/>
            <person name="Lombardot T."/>
            <person name="Becker I."/>
            <person name="Amann J."/>
            <person name="Gellner K."/>
            <person name="Teeling H."/>
            <person name="Leuschner W.D."/>
            <person name="Gloeckner F.-O."/>
            <person name="Lupas A.N."/>
            <person name="Amann R."/>
            <person name="Klenk H.-P."/>
        </authorList>
    </citation>
    <scope>NUCLEOTIDE SEQUENCE [LARGE SCALE GENOMIC DNA]</scope>
    <source>
        <strain evidence="4">DSM 12343 / LSv54</strain>
    </source>
</reference>
<accession>Q6AQU1</accession>
<dbReference type="InterPro" id="IPR011051">
    <property type="entry name" value="RmlC_Cupin_sf"/>
</dbReference>
<dbReference type="EMBL" id="CR522870">
    <property type="protein sequence ID" value="CAG35282.1"/>
    <property type="molecule type" value="Genomic_DNA"/>
</dbReference>
<name>Q6AQU1_DESPS</name>
<dbReference type="InterPro" id="IPR051610">
    <property type="entry name" value="GPI/OXD"/>
</dbReference>
<dbReference type="HOGENOM" id="CLU_116722_4_1_7"/>
<gene>
    <name evidence="3" type="ordered locus">DP0553</name>
</gene>
<organism evidence="3 4">
    <name type="scientific">Desulfotalea psychrophila (strain LSv54 / DSM 12343)</name>
    <dbReference type="NCBI Taxonomy" id="177439"/>
    <lineage>
        <taxon>Bacteria</taxon>
        <taxon>Pseudomonadati</taxon>
        <taxon>Thermodesulfobacteriota</taxon>
        <taxon>Desulfobulbia</taxon>
        <taxon>Desulfobulbales</taxon>
        <taxon>Desulfocapsaceae</taxon>
        <taxon>Desulfotalea</taxon>
    </lineage>
</organism>
<dbReference type="RefSeq" id="WP_011187798.1">
    <property type="nucleotide sequence ID" value="NC_006138.1"/>
</dbReference>
<dbReference type="Pfam" id="PF07883">
    <property type="entry name" value="Cupin_2"/>
    <property type="match status" value="1"/>
</dbReference>
<dbReference type="InterPro" id="IPR014710">
    <property type="entry name" value="RmlC-like_jellyroll"/>
</dbReference>
<evidence type="ECO:0000259" key="2">
    <source>
        <dbReference type="Pfam" id="PF07883"/>
    </source>
</evidence>
<dbReference type="OrthoDB" id="9791297at2"/>
<evidence type="ECO:0000313" key="3">
    <source>
        <dbReference type="EMBL" id="CAG35282.1"/>
    </source>
</evidence>
<dbReference type="InterPro" id="IPR013096">
    <property type="entry name" value="Cupin_2"/>
</dbReference>
<dbReference type="Proteomes" id="UP000000602">
    <property type="component" value="Chromosome"/>
</dbReference>
<evidence type="ECO:0000313" key="4">
    <source>
        <dbReference type="Proteomes" id="UP000000602"/>
    </source>
</evidence>
<dbReference type="KEGG" id="dps:DP0553"/>
<proteinExistence type="predicted"/>